<proteinExistence type="predicted"/>
<dbReference type="Proteomes" id="UP001482620">
    <property type="component" value="Unassembled WGS sequence"/>
</dbReference>
<name>A0ABV0TU65_9TELE</name>
<evidence type="ECO:0000313" key="2">
    <source>
        <dbReference type="Proteomes" id="UP001482620"/>
    </source>
</evidence>
<reference evidence="1 2" key="1">
    <citation type="submission" date="2021-06" db="EMBL/GenBank/DDBJ databases">
        <authorList>
            <person name="Palmer J.M."/>
        </authorList>
    </citation>
    <scope>NUCLEOTIDE SEQUENCE [LARGE SCALE GENOMIC DNA]</scope>
    <source>
        <strain evidence="2">if_2019</strain>
        <tissue evidence="1">Muscle</tissue>
    </source>
</reference>
<keyword evidence="2" id="KW-1185">Reference proteome</keyword>
<organism evidence="1 2">
    <name type="scientific">Ilyodon furcidens</name>
    <name type="common">goldbreast splitfin</name>
    <dbReference type="NCBI Taxonomy" id="33524"/>
    <lineage>
        <taxon>Eukaryota</taxon>
        <taxon>Metazoa</taxon>
        <taxon>Chordata</taxon>
        <taxon>Craniata</taxon>
        <taxon>Vertebrata</taxon>
        <taxon>Euteleostomi</taxon>
        <taxon>Actinopterygii</taxon>
        <taxon>Neopterygii</taxon>
        <taxon>Teleostei</taxon>
        <taxon>Neoteleostei</taxon>
        <taxon>Acanthomorphata</taxon>
        <taxon>Ovalentaria</taxon>
        <taxon>Atherinomorphae</taxon>
        <taxon>Cyprinodontiformes</taxon>
        <taxon>Goodeidae</taxon>
        <taxon>Ilyodon</taxon>
    </lineage>
</organism>
<gene>
    <name evidence="1" type="ORF">ILYODFUR_013074</name>
</gene>
<evidence type="ECO:0000313" key="1">
    <source>
        <dbReference type="EMBL" id="MEQ2236463.1"/>
    </source>
</evidence>
<comment type="caution">
    <text evidence="1">The sequence shown here is derived from an EMBL/GenBank/DDBJ whole genome shotgun (WGS) entry which is preliminary data.</text>
</comment>
<protein>
    <submittedName>
        <fullName evidence="1">Uncharacterized protein</fullName>
    </submittedName>
</protein>
<dbReference type="EMBL" id="JAHRIQ010047391">
    <property type="protein sequence ID" value="MEQ2236463.1"/>
    <property type="molecule type" value="Genomic_DNA"/>
</dbReference>
<sequence>MGYMAVSETTGGEAGHHVAIGTIQDLKTLPEVSCWKQFAEESSNNNRLCLVGPAHLSLISFIGFDPLRFRKIVQTNSCCRNIAAITSNAPFHHINAVGFYLNSLSFITQ</sequence>
<accession>A0ABV0TU65</accession>